<dbReference type="KEGG" id="pbar:105423317"/>
<dbReference type="AlphaFoldDB" id="A0A6I9WHX6"/>
<sequence>MSRITLENLINVIGHAMPLNHNNPVDLRKKVMFTIWILTKESYLATGDRFNLIKSTAHDIVKEITNVLVDILPNYVRWPNARMCDITSKIFKRRSYDISGSAIDDCHISCKAPIDNANDFYNRKGFHSIVLQDVIFL</sequence>
<gene>
    <name evidence="2" type="primary">LOC105423317</name>
</gene>
<protein>
    <submittedName>
        <fullName evidence="2">Uncharacterized protein LOC105423317 isoform X1</fullName>
    </submittedName>
</protein>
<dbReference type="RefSeq" id="XP_011631324.1">
    <property type="nucleotide sequence ID" value="XM_011633022.2"/>
</dbReference>
<accession>A0A6I9WHX6</accession>
<evidence type="ECO:0000313" key="1">
    <source>
        <dbReference type="Proteomes" id="UP000504615"/>
    </source>
</evidence>
<proteinExistence type="predicted"/>
<organism evidence="1 2">
    <name type="scientific">Pogonomyrmex barbatus</name>
    <name type="common">red harvester ant</name>
    <dbReference type="NCBI Taxonomy" id="144034"/>
    <lineage>
        <taxon>Eukaryota</taxon>
        <taxon>Metazoa</taxon>
        <taxon>Ecdysozoa</taxon>
        <taxon>Arthropoda</taxon>
        <taxon>Hexapoda</taxon>
        <taxon>Insecta</taxon>
        <taxon>Pterygota</taxon>
        <taxon>Neoptera</taxon>
        <taxon>Endopterygota</taxon>
        <taxon>Hymenoptera</taxon>
        <taxon>Apocrita</taxon>
        <taxon>Aculeata</taxon>
        <taxon>Formicoidea</taxon>
        <taxon>Formicidae</taxon>
        <taxon>Myrmicinae</taxon>
        <taxon>Pogonomyrmex</taxon>
    </lineage>
</organism>
<dbReference type="Proteomes" id="UP000504615">
    <property type="component" value="Unplaced"/>
</dbReference>
<keyword evidence="1" id="KW-1185">Reference proteome</keyword>
<reference evidence="2" key="1">
    <citation type="submission" date="2025-08" db="UniProtKB">
        <authorList>
            <consortium name="RefSeq"/>
        </authorList>
    </citation>
    <scope>IDENTIFICATION</scope>
</reference>
<dbReference type="OrthoDB" id="2668416at2759"/>
<name>A0A6I9WHX6_9HYME</name>
<evidence type="ECO:0000313" key="2">
    <source>
        <dbReference type="RefSeq" id="XP_011631324.1"/>
    </source>
</evidence>
<dbReference type="GeneID" id="105423317"/>